<dbReference type="InterPro" id="IPR011989">
    <property type="entry name" value="ARM-like"/>
</dbReference>
<evidence type="ECO:0000256" key="2">
    <source>
        <dbReference type="ARBA" id="ARBA00022845"/>
    </source>
</evidence>
<name>K4AM40_SETIT</name>
<sequence length="585" mass="63837">MEPNKQGDAASSKPTADLEARLHAMRLGDPSSPQLQPYHRASTSSLLLNPQQVLAPTAAPVERPPPHMPQSPPKEPAPTATPDMRLLTHRLQSQPEARSYGAVELSPGDRIRRKTCAWLFGFGVNSPSFNAPAAPTPSVPQKRSELSVSAEEYRPISLPHRSVEQSSSTPIFSASQGPTSASGPQAGATDPFSAPGGNASLNMHASALLSADQVDPRSWSRPPAIPLPLTLEEDRALCRVSQLVPGDVGSADLSACIVRLLKEGCDMVRASVFDGVIGALHFVMGNREWSVVFIELLLARRFDELQAIVHVACEGEGFLKSIANKGYGVRSLKKLFEAVRLHAGLRQHLINCLLNEGLDLFQHRNGPDLLGSIFAMFAWEDSSIVIRHALNNSTGVLWSKFGPKSMVRCFTAARNPELQDLEKIILSHTVELAKGKFSTYFLQKVLKHGGDLLKESITERVIEHLVSLSLDKYGSHVVRACFSQMGSRRLTLLQRVFTEFRGLSDGQLARLVQNWFASLVVSDLLKAGKCLPAVLIRVECDVQESPEETVALARRIQKLPAAGLEQVDQTAPVRIVMEAVREVLS</sequence>
<feature type="region of interest" description="Disordered" evidence="4">
    <location>
        <begin position="1"/>
        <end position="83"/>
    </location>
</feature>
<feature type="region of interest" description="Disordered" evidence="4">
    <location>
        <begin position="156"/>
        <end position="196"/>
    </location>
</feature>
<protein>
    <recommendedName>
        <fullName evidence="5">PUM-HD domain-containing protein</fullName>
    </recommendedName>
</protein>
<dbReference type="AlphaFoldDB" id="K4AM40"/>
<dbReference type="Proteomes" id="UP000004995">
    <property type="component" value="Unassembled WGS sequence"/>
</dbReference>
<feature type="compositionally biased region" description="Polar residues" evidence="4">
    <location>
        <begin position="164"/>
        <end position="183"/>
    </location>
</feature>
<dbReference type="InParanoid" id="K4AM40"/>
<feature type="repeat" description="Pumilio" evidence="3">
    <location>
        <begin position="423"/>
        <end position="459"/>
    </location>
</feature>
<dbReference type="PROSITE" id="PS50302">
    <property type="entry name" value="PUM"/>
    <property type="match status" value="2"/>
</dbReference>
<evidence type="ECO:0000259" key="5">
    <source>
        <dbReference type="PROSITE" id="PS50303"/>
    </source>
</evidence>
<keyword evidence="2" id="KW-0810">Translation regulation</keyword>
<evidence type="ECO:0000313" key="6">
    <source>
        <dbReference type="EnsemblPlants" id="KQK92166"/>
    </source>
</evidence>
<evidence type="ECO:0000256" key="3">
    <source>
        <dbReference type="PROSITE-ProRule" id="PRU00317"/>
    </source>
</evidence>
<dbReference type="InterPro" id="IPR033133">
    <property type="entry name" value="PUM-HD"/>
</dbReference>
<dbReference type="EnsemblPlants" id="KQK92166">
    <property type="protein sequence ID" value="KQK92166"/>
    <property type="gene ID" value="SETIT_039975mg"/>
</dbReference>
<dbReference type="OMA" id="FAMFAWE"/>
<dbReference type="Gene3D" id="1.25.10.10">
    <property type="entry name" value="Leucine-rich Repeat Variant"/>
    <property type="match status" value="1"/>
</dbReference>
<evidence type="ECO:0000256" key="4">
    <source>
        <dbReference type="SAM" id="MobiDB-lite"/>
    </source>
</evidence>
<reference evidence="7" key="1">
    <citation type="journal article" date="2012" name="Nat. Biotechnol.">
        <title>Reference genome sequence of the model plant Setaria.</title>
        <authorList>
            <person name="Bennetzen J.L."/>
            <person name="Schmutz J."/>
            <person name="Wang H."/>
            <person name="Percifield R."/>
            <person name="Hawkins J."/>
            <person name="Pontaroli A.C."/>
            <person name="Estep M."/>
            <person name="Feng L."/>
            <person name="Vaughn J.N."/>
            <person name="Grimwood J."/>
            <person name="Jenkins J."/>
            <person name="Barry K."/>
            <person name="Lindquist E."/>
            <person name="Hellsten U."/>
            <person name="Deshpande S."/>
            <person name="Wang X."/>
            <person name="Wu X."/>
            <person name="Mitros T."/>
            <person name="Triplett J."/>
            <person name="Yang X."/>
            <person name="Ye C.Y."/>
            <person name="Mauro-Herrera M."/>
            <person name="Wang L."/>
            <person name="Li P."/>
            <person name="Sharma M."/>
            <person name="Sharma R."/>
            <person name="Ronald P.C."/>
            <person name="Panaud O."/>
            <person name="Kellogg E.A."/>
            <person name="Brutnell T.P."/>
            <person name="Doust A.N."/>
            <person name="Tuskan G.A."/>
            <person name="Rokhsar D."/>
            <person name="Devos K.M."/>
        </authorList>
    </citation>
    <scope>NUCLEOTIDE SEQUENCE [LARGE SCALE GENOMIC DNA]</scope>
    <source>
        <strain evidence="7">cv. Yugu1</strain>
    </source>
</reference>
<feature type="domain" description="PUM-HD" evidence="5">
    <location>
        <begin position="210"/>
        <end position="584"/>
    </location>
</feature>
<keyword evidence="1" id="KW-0677">Repeat</keyword>
<dbReference type="Gramene" id="KQK92166">
    <property type="protein sequence ID" value="KQK92166"/>
    <property type="gene ID" value="SETIT_039975mg"/>
</dbReference>
<dbReference type="eggNOG" id="KOG2049">
    <property type="taxonomic scope" value="Eukaryota"/>
</dbReference>
<evidence type="ECO:0000313" key="7">
    <source>
        <dbReference type="Proteomes" id="UP000004995"/>
    </source>
</evidence>
<dbReference type="GO" id="GO:0003729">
    <property type="term" value="F:mRNA binding"/>
    <property type="evidence" value="ECO:0000318"/>
    <property type="project" value="GO_Central"/>
</dbReference>
<accession>K4AM40</accession>
<dbReference type="GO" id="GO:0010608">
    <property type="term" value="P:post-transcriptional regulation of gene expression"/>
    <property type="evidence" value="ECO:0000318"/>
    <property type="project" value="GO_Central"/>
</dbReference>
<dbReference type="InterPro" id="IPR016024">
    <property type="entry name" value="ARM-type_fold"/>
</dbReference>
<dbReference type="SUPFAM" id="SSF48371">
    <property type="entry name" value="ARM repeat"/>
    <property type="match status" value="1"/>
</dbReference>
<evidence type="ECO:0000256" key="1">
    <source>
        <dbReference type="ARBA" id="ARBA00022737"/>
    </source>
</evidence>
<dbReference type="PANTHER" id="PTHR12537">
    <property type="entry name" value="RNA BINDING PROTEIN PUMILIO-RELATED"/>
    <property type="match status" value="1"/>
</dbReference>
<feature type="repeat" description="Pumilio" evidence="3">
    <location>
        <begin position="460"/>
        <end position="498"/>
    </location>
</feature>
<dbReference type="PANTHER" id="PTHR12537:SF133">
    <property type="entry name" value="OS03G0193150 PROTEIN"/>
    <property type="match status" value="1"/>
</dbReference>
<reference evidence="6" key="2">
    <citation type="submission" date="2018-08" db="UniProtKB">
        <authorList>
            <consortium name="EnsemblPlants"/>
        </authorList>
    </citation>
    <scope>IDENTIFICATION</scope>
    <source>
        <strain evidence="6">Yugu1</strain>
    </source>
</reference>
<dbReference type="HOGENOM" id="CLU_466474_0_0_1"/>
<dbReference type="GO" id="GO:0006417">
    <property type="term" value="P:regulation of translation"/>
    <property type="evidence" value="ECO:0007669"/>
    <property type="project" value="UniProtKB-KW"/>
</dbReference>
<dbReference type="PROSITE" id="PS50303">
    <property type="entry name" value="PUM_HD"/>
    <property type="match status" value="1"/>
</dbReference>
<feature type="compositionally biased region" description="Polar residues" evidence="4">
    <location>
        <begin position="31"/>
        <end position="54"/>
    </location>
</feature>
<dbReference type="EMBL" id="AGNK02006097">
    <property type="status" value="NOT_ANNOTATED_CDS"/>
    <property type="molecule type" value="Genomic_DNA"/>
</dbReference>
<keyword evidence="7" id="KW-1185">Reference proteome</keyword>
<feature type="compositionally biased region" description="Pro residues" evidence="4">
    <location>
        <begin position="62"/>
        <end position="76"/>
    </location>
</feature>
<dbReference type="GO" id="GO:0005737">
    <property type="term" value="C:cytoplasm"/>
    <property type="evidence" value="ECO:0000318"/>
    <property type="project" value="GO_Central"/>
</dbReference>
<dbReference type="InterPro" id="IPR001313">
    <property type="entry name" value="Pumilio_RNA-bd_rpt"/>
</dbReference>
<proteinExistence type="predicted"/>
<organism evidence="6 7">
    <name type="scientific">Setaria italica</name>
    <name type="common">Foxtail millet</name>
    <name type="synonym">Panicum italicum</name>
    <dbReference type="NCBI Taxonomy" id="4555"/>
    <lineage>
        <taxon>Eukaryota</taxon>
        <taxon>Viridiplantae</taxon>
        <taxon>Streptophyta</taxon>
        <taxon>Embryophyta</taxon>
        <taxon>Tracheophyta</taxon>
        <taxon>Spermatophyta</taxon>
        <taxon>Magnoliopsida</taxon>
        <taxon>Liliopsida</taxon>
        <taxon>Poales</taxon>
        <taxon>Poaceae</taxon>
        <taxon>PACMAD clade</taxon>
        <taxon>Panicoideae</taxon>
        <taxon>Panicodae</taxon>
        <taxon>Paniceae</taxon>
        <taxon>Cenchrinae</taxon>
        <taxon>Setaria</taxon>
    </lineage>
</organism>
<dbReference type="SMART" id="SM00025">
    <property type="entry name" value="Pumilio"/>
    <property type="match status" value="2"/>
</dbReference>
<dbReference type="Pfam" id="PF00806">
    <property type="entry name" value="PUF"/>
    <property type="match status" value="2"/>
</dbReference>